<protein>
    <submittedName>
        <fullName evidence="2">Uncharacterized protein</fullName>
    </submittedName>
</protein>
<feature type="transmembrane region" description="Helical" evidence="1">
    <location>
        <begin position="39"/>
        <end position="58"/>
    </location>
</feature>
<evidence type="ECO:0000313" key="2">
    <source>
        <dbReference type="EMBL" id="MDQ0200633.1"/>
    </source>
</evidence>
<sequence>MIFLIWISLQLTQLGKEYALVYFFYLSNQEGGIEMNNDFVTIGLLVLVFALFWGFTLFSEKA</sequence>
<dbReference type="Proteomes" id="UP001224122">
    <property type="component" value="Unassembled WGS sequence"/>
</dbReference>
<organism evidence="2 3">
    <name type="scientific">Neobacillus ginsengisoli</name>
    <dbReference type="NCBI Taxonomy" id="904295"/>
    <lineage>
        <taxon>Bacteria</taxon>
        <taxon>Bacillati</taxon>
        <taxon>Bacillota</taxon>
        <taxon>Bacilli</taxon>
        <taxon>Bacillales</taxon>
        <taxon>Bacillaceae</taxon>
        <taxon>Neobacillus</taxon>
    </lineage>
</organism>
<dbReference type="RefSeq" id="WP_307410735.1">
    <property type="nucleotide sequence ID" value="NZ_JAUSTW010000006.1"/>
</dbReference>
<dbReference type="EMBL" id="JAUSTW010000006">
    <property type="protein sequence ID" value="MDQ0200633.1"/>
    <property type="molecule type" value="Genomic_DNA"/>
</dbReference>
<evidence type="ECO:0000256" key="1">
    <source>
        <dbReference type="SAM" id="Phobius"/>
    </source>
</evidence>
<proteinExistence type="predicted"/>
<keyword evidence="1" id="KW-0812">Transmembrane</keyword>
<name>A0ABT9XYJ8_9BACI</name>
<comment type="caution">
    <text evidence="2">The sequence shown here is derived from an EMBL/GenBank/DDBJ whole genome shotgun (WGS) entry which is preliminary data.</text>
</comment>
<evidence type="ECO:0000313" key="3">
    <source>
        <dbReference type="Proteomes" id="UP001224122"/>
    </source>
</evidence>
<keyword evidence="1" id="KW-0472">Membrane</keyword>
<gene>
    <name evidence="2" type="ORF">J2S10_003822</name>
</gene>
<reference evidence="2 3" key="1">
    <citation type="submission" date="2023-07" db="EMBL/GenBank/DDBJ databases">
        <title>Genomic Encyclopedia of Type Strains, Phase IV (KMG-IV): sequencing the most valuable type-strain genomes for metagenomic binning, comparative biology and taxonomic classification.</title>
        <authorList>
            <person name="Goeker M."/>
        </authorList>
    </citation>
    <scope>NUCLEOTIDE SEQUENCE [LARGE SCALE GENOMIC DNA]</scope>
    <source>
        <strain evidence="2 3">DSM 27594</strain>
    </source>
</reference>
<accession>A0ABT9XYJ8</accession>
<keyword evidence="3" id="KW-1185">Reference proteome</keyword>
<keyword evidence="1" id="KW-1133">Transmembrane helix</keyword>